<feature type="compositionally biased region" description="Low complexity" evidence="1">
    <location>
        <begin position="492"/>
        <end position="502"/>
    </location>
</feature>
<dbReference type="Pfam" id="PF12738">
    <property type="entry name" value="PTCB-BRCT"/>
    <property type="match status" value="1"/>
</dbReference>
<dbReference type="eggNOG" id="KOG2043">
    <property type="taxonomic scope" value="Eukaryota"/>
</dbReference>
<dbReference type="InterPro" id="IPR001357">
    <property type="entry name" value="BRCT_dom"/>
</dbReference>
<dbReference type="SMART" id="SM00292">
    <property type="entry name" value="BRCT"/>
    <property type="match status" value="3"/>
</dbReference>
<proteinExistence type="predicted"/>
<evidence type="ECO:0000313" key="3">
    <source>
        <dbReference type="EMBL" id="KGK40701.1"/>
    </source>
</evidence>
<dbReference type="InterPro" id="IPR036420">
    <property type="entry name" value="BRCT_dom_sf"/>
</dbReference>
<dbReference type="Pfam" id="PF00533">
    <property type="entry name" value="BRCT"/>
    <property type="match status" value="1"/>
</dbReference>
<feature type="domain" description="BRCT" evidence="2">
    <location>
        <begin position="115"/>
        <end position="212"/>
    </location>
</feature>
<protein>
    <recommendedName>
        <fullName evidence="2">BRCT domain-containing protein</fullName>
    </recommendedName>
</protein>
<comment type="caution">
    <text evidence="3">The sequence shown here is derived from an EMBL/GenBank/DDBJ whole genome shotgun (WGS) entry which is preliminary data.</text>
</comment>
<dbReference type="VEuPathDB" id="FungiDB:C5L36_0A11060"/>
<feature type="domain" description="BRCT" evidence="2">
    <location>
        <begin position="68"/>
        <end position="114"/>
    </location>
</feature>
<feature type="domain" description="BRCT" evidence="2">
    <location>
        <begin position="713"/>
        <end position="804"/>
    </location>
</feature>
<sequence>MKIVGRPLADHIKLLVIKNDKTGLDHKEIESLKTILDPLIPHDISEVFDVQDFNSVQLLNKKELAQYTHVISNSIDFPQYKVLTDELLIPVVTSEWLHLSVKKKSVASTKPFSPDPRNFFRCVSLATTSSLNDDLACFMEASVKTFGGTFSHELKKTLTHLISLDSSDDSTKMIKAYNEVNTEGVNIHIVSPNWVTDSILLGQLLSEDDYSLDSRKKKQNIDIPEFVKGLKFKCAGDLSDLFTNLECEEAPELIITRFYDANVAIKQRSFDYLLALFKEKSTTLSKDSLLYFPHPKTPILGMKHLLFSITNYTGDARYYIEELITRMGGKCNKNLKASGTHLIAASSVGKKYEYAKLWNIKVVNHTWIEDCFMNWELLDEDGYGKLPRIDENIRFIGDCKFNGFSKAVIPTDDVLNREVQVIDSGLTTQVSMKEPLCLSGTNYDANVEGEVATANSEVNTSKQVDQLLTPLKDSEETKTSDAKENKGGPLFSNTSNTVTRTTSENKRKYTVPACIEDNALTDIQDVEKLQPENKSTGLDQKIWEIPDEPIVLEDTSKGKRTAETDFTVTLRKKQATNKSTQQSKPYDIVAIVTGSNISISSSDKKELKKIGITIIENPTKNLNCIIAPSLLRTQKFITALSHDPLYFIEPLFLTDVLGTLDSVKKIGDFNSIAPKIEKYSIWQHINYEKDVVSKRLFQSGTTMVEAVGYMKRSREGLFDGFEFNISSGIAGGFDAVKSILKSYGAKTLNNFKDNSKVAVSNKTVKILGKSDVSILICGSNESRTREHFAKVCEKSSQRFITLEWDVIVTSIFEAAFNVTKDNVLEHHRVFEE</sequence>
<dbReference type="Proteomes" id="UP000029867">
    <property type="component" value="Unassembled WGS sequence"/>
</dbReference>
<dbReference type="InterPro" id="IPR053036">
    <property type="entry name" value="CellCycle_DNARepair_Reg"/>
</dbReference>
<reference evidence="4" key="1">
    <citation type="journal article" date="2014" name="Microb. Cell Fact.">
        <title>Exploiting Issatchenkia orientalis SD108 for succinic acid production.</title>
        <authorList>
            <person name="Xiao H."/>
            <person name="Shao Z."/>
            <person name="Jiang Y."/>
            <person name="Dole S."/>
            <person name="Zhao H."/>
        </authorList>
    </citation>
    <scope>NUCLEOTIDE SEQUENCE [LARGE SCALE GENOMIC DNA]</scope>
    <source>
        <strain evidence="4">SD108</strain>
    </source>
</reference>
<dbReference type="PANTHER" id="PTHR47667:SF1">
    <property type="entry name" value="REGULATOR OF TY1 TRANSPOSITION PROTEIN 107"/>
    <property type="match status" value="1"/>
</dbReference>
<dbReference type="PANTHER" id="PTHR47667">
    <property type="entry name" value="REGULATOR OF TY1 TRANSPOSITION PROTEIN 107"/>
    <property type="match status" value="1"/>
</dbReference>
<evidence type="ECO:0000259" key="2">
    <source>
        <dbReference type="PROSITE" id="PS50172"/>
    </source>
</evidence>
<dbReference type="HOGENOM" id="CLU_002149_0_0_1"/>
<gene>
    <name evidence="3" type="ORF">JL09_g88</name>
</gene>
<dbReference type="SUPFAM" id="SSF52113">
    <property type="entry name" value="BRCT domain"/>
    <property type="match status" value="2"/>
</dbReference>
<dbReference type="EMBL" id="JQFK01000001">
    <property type="protein sequence ID" value="KGK40701.1"/>
    <property type="molecule type" value="Genomic_DNA"/>
</dbReference>
<feature type="compositionally biased region" description="Basic and acidic residues" evidence="1">
    <location>
        <begin position="472"/>
        <end position="486"/>
    </location>
</feature>
<evidence type="ECO:0000256" key="1">
    <source>
        <dbReference type="SAM" id="MobiDB-lite"/>
    </source>
</evidence>
<dbReference type="PROSITE" id="PS50172">
    <property type="entry name" value="BRCT"/>
    <property type="match status" value="4"/>
</dbReference>
<organism evidence="3 4">
    <name type="scientific">Pichia kudriavzevii</name>
    <name type="common">Yeast</name>
    <name type="synonym">Issatchenkia orientalis</name>
    <dbReference type="NCBI Taxonomy" id="4909"/>
    <lineage>
        <taxon>Eukaryota</taxon>
        <taxon>Fungi</taxon>
        <taxon>Dikarya</taxon>
        <taxon>Ascomycota</taxon>
        <taxon>Saccharomycotina</taxon>
        <taxon>Pichiomycetes</taxon>
        <taxon>Pichiales</taxon>
        <taxon>Pichiaceae</taxon>
        <taxon>Pichia</taxon>
    </lineage>
</organism>
<feature type="compositionally biased region" description="Polar residues" evidence="1">
    <location>
        <begin position="454"/>
        <end position="466"/>
    </location>
</feature>
<accession>A0A099P9H2</accession>
<dbReference type="InterPro" id="IPR031906">
    <property type="entry name" value="RTT107_BRCT_6"/>
</dbReference>
<evidence type="ECO:0000313" key="4">
    <source>
        <dbReference type="Proteomes" id="UP000029867"/>
    </source>
</evidence>
<dbReference type="Pfam" id="PF16770">
    <property type="entry name" value="RTT107_BRCT_5"/>
    <property type="match status" value="1"/>
</dbReference>
<dbReference type="AlphaFoldDB" id="A0A099P9H2"/>
<dbReference type="Gene3D" id="3.40.50.10190">
    <property type="entry name" value="BRCT domain"/>
    <property type="match status" value="4"/>
</dbReference>
<feature type="domain" description="BRCT" evidence="2">
    <location>
        <begin position="294"/>
        <end position="385"/>
    </location>
</feature>
<dbReference type="Pfam" id="PF16771">
    <property type="entry name" value="RTT107_BRCT_6"/>
    <property type="match status" value="1"/>
</dbReference>
<name>A0A099P9H2_PICKU</name>
<feature type="region of interest" description="Disordered" evidence="1">
    <location>
        <begin position="454"/>
        <end position="505"/>
    </location>
</feature>